<dbReference type="PANTHER" id="PTHR24112">
    <property type="entry name" value="LEUCINE-RICH REPEAT, ISOFORM F-RELATED"/>
    <property type="match status" value="1"/>
</dbReference>
<dbReference type="Gene3D" id="3.80.10.10">
    <property type="entry name" value="Ribonuclease Inhibitor"/>
    <property type="match status" value="1"/>
</dbReference>
<dbReference type="SMART" id="SM00368">
    <property type="entry name" value="LRR_RI"/>
    <property type="match status" value="3"/>
</dbReference>
<dbReference type="SUPFAM" id="SSF52047">
    <property type="entry name" value="RNI-like"/>
    <property type="match status" value="1"/>
</dbReference>
<dbReference type="Proteomes" id="UP001562425">
    <property type="component" value="Unassembled WGS sequence"/>
</dbReference>
<sequence>MHLEALGLRSDFIHKFSFSVISNINPALRSIDLSHNLVEDKGATNLAGPIAKISKGLSKLKLSHCGLTSKGVNQLAQSLSQNQNISNSLTFLDLSGNNLKDDITHLYNFLAQPNVIEHLDISKTDTTLESLFGALLRGIRIAQTFLCEKCRTFCSVTEVDYSEEMDKDSDCNMAFSFHLHTKLWIN</sequence>
<name>A0ABD1CTK5_CULPP</name>
<dbReference type="PANTHER" id="PTHR24112:SF66">
    <property type="entry name" value="LEUCINE-RICH REPEAT, ISOFORM F"/>
    <property type="match status" value="1"/>
</dbReference>
<gene>
    <name evidence="1" type="ORF">pipiens_014664</name>
</gene>
<reference evidence="1 2" key="1">
    <citation type="submission" date="2024-05" db="EMBL/GenBank/DDBJ databases">
        <title>Culex pipiens pipiens assembly and annotation.</title>
        <authorList>
            <person name="Alout H."/>
            <person name="Durand T."/>
        </authorList>
    </citation>
    <scope>NUCLEOTIDE SEQUENCE [LARGE SCALE GENOMIC DNA]</scope>
    <source>
        <strain evidence="1">HA-2024</strain>
        <tissue evidence="1">Whole body</tissue>
    </source>
</reference>
<dbReference type="InterPro" id="IPR051279">
    <property type="entry name" value="PP1-Reg/Actin-Interact_Protein"/>
</dbReference>
<comment type="caution">
    <text evidence="1">The sequence shown here is derived from an EMBL/GenBank/DDBJ whole genome shotgun (WGS) entry which is preliminary data.</text>
</comment>
<evidence type="ECO:0000313" key="2">
    <source>
        <dbReference type="Proteomes" id="UP001562425"/>
    </source>
</evidence>
<organism evidence="1 2">
    <name type="scientific">Culex pipiens pipiens</name>
    <name type="common">Northern house mosquito</name>
    <dbReference type="NCBI Taxonomy" id="38569"/>
    <lineage>
        <taxon>Eukaryota</taxon>
        <taxon>Metazoa</taxon>
        <taxon>Ecdysozoa</taxon>
        <taxon>Arthropoda</taxon>
        <taxon>Hexapoda</taxon>
        <taxon>Insecta</taxon>
        <taxon>Pterygota</taxon>
        <taxon>Neoptera</taxon>
        <taxon>Endopterygota</taxon>
        <taxon>Diptera</taxon>
        <taxon>Nematocera</taxon>
        <taxon>Culicoidea</taxon>
        <taxon>Culicidae</taxon>
        <taxon>Culicinae</taxon>
        <taxon>Culicini</taxon>
        <taxon>Culex</taxon>
        <taxon>Culex</taxon>
    </lineage>
</organism>
<dbReference type="InterPro" id="IPR032675">
    <property type="entry name" value="LRR_dom_sf"/>
</dbReference>
<dbReference type="PROSITE" id="PS51450">
    <property type="entry name" value="LRR"/>
    <property type="match status" value="1"/>
</dbReference>
<proteinExistence type="predicted"/>
<dbReference type="AlphaFoldDB" id="A0ABD1CTK5"/>
<dbReference type="Pfam" id="PF13516">
    <property type="entry name" value="LRR_6"/>
    <property type="match status" value="3"/>
</dbReference>
<protein>
    <submittedName>
        <fullName evidence="1">Uncharacterized protein</fullName>
    </submittedName>
</protein>
<keyword evidence="2" id="KW-1185">Reference proteome</keyword>
<dbReference type="EMBL" id="JBEHCU010009505">
    <property type="protein sequence ID" value="KAL1379761.1"/>
    <property type="molecule type" value="Genomic_DNA"/>
</dbReference>
<accession>A0ABD1CTK5</accession>
<dbReference type="InterPro" id="IPR001611">
    <property type="entry name" value="Leu-rich_rpt"/>
</dbReference>
<evidence type="ECO:0000313" key="1">
    <source>
        <dbReference type="EMBL" id="KAL1379761.1"/>
    </source>
</evidence>